<evidence type="ECO:0000256" key="2">
    <source>
        <dbReference type="SAM" id="Phobius"/>
    </source>
</evidence>
<keyword evidence="2" id="KW-0812">Transmembrane</keyword>
<evidence type="ECO:0000256" key="1">
    <source>
        <dbReference type="SAM" id="MobiDB-lite"/>
    </source>
</evidence>
<protein>
    <submittedName>
        <fullName evidence="4">Uncharacterized protein</fullName>
    </submittedName>
</protein>
<reference evidence="4" key="1">
    <citation type="submission" date="2022-08" db="UniProtKB">
        <authorList>
            <consortium name="EnsemblMetazoa"/>
        </authorList>
    </citation>
    <scope>IDENTIFICATION</scope>
    <source>
        <strain evidence="4">05x7-T-G4-1.051#20</strain>
    </source>
</reference>
<organism evidence="4 5">
    <name type="scientific">Magallana gigas</name>
    <name type="common">Pacific oyster</name>
    <name type="synonym">Crassostrea gigas</name>
    <dbReference type="NCBI Taxonomy" id="29159"/>
    <lineage>
        <taxon>Eukaryota</taxon>
        <taxon>Metazoa</taxon>
        <taxon>Spiralia</taxon>
        <taxon>Lophotrochozoa</taxon>
        <taxon>Mollusca</taxon>
        <taxon>Bivalvia</taxon>
        <taxon>Autobranchia</taxon>
        <taxon>Pteriomorphia</taxon>
        <taxon>Ostreida</taxon>
        <taxon>Ostreoidea</taxon>
        <taxon>Ostreidae</taxon>
        <taxon>Magallana</taxon>
    </lineage>
</organism>
<dbReference type="AlphaFoldDB" id="A0A8W8M3V3"/>
<feature type="transmembrane region" description="Helical" evidence="2">
    <location>
        <begin position="191"/>
        <end position="216"/>
    </location>
</feature>
<dbReference type="EnsemblMetazoa" id="G30464.6">
    <property type="protein sequence ID" value="G30464.6:cds"/>
    <property type="gene ID" value="G30464"/>
</dbReference>
<proteinExistence type="predicted"/>
<name>A0A8W8M3V3_MAGGI</name>
<accession>A0A8W8M3V3</accession>
<evidence type="ECO:0000256" key="3">
    <source>
        <dbReference type="SAM" id="SignalP"/>
    </source>
</evidence>
<keyword evidence="5" id="KW-1185">Reference proteome</keyword>
<feature type="chain" id="PRO_5036488425" evidence="3">
    <location>
        <begin position="27"/>
        <end position="430"/>
    </location>
</feature>
<keyword evidence="3" id="KW-0732">Signal</keyword>
<feature type="compositionally biased region" description="Basic and acidic residues" evidence="1">
    <location>
        <begin position="376"/>
        <end position="385"/>
    </location>
</feature>
<keyword evidence="2" id="KW-0472">Membrane</keyword>
<feature type="signal peptide" evidence="3">
    <location>
        <begin position="1"/>
        <end position="26"/>
    </location>
</feature>
<evidence type="ECO:0000313" key="4">
    <source>
        <dbReference type="EnsemblMetazoa" id="G30464.6:cds"/>
    </source>
</evidence>
<keyword evidence="2" id="KW-1133">Transmembrane helix</keyword>
<evidence type="ECO:0000313" key="5">
    <source>
        <dbReference type="Proteomes" id="UP000005408"/>
    </source>
</evidence>
<feature type="compositionally biased region" description="Low complexity" evidence="1">
    <location>
        <begin position="361"/>
        <end position="375"/>
    </location>
</feature>
<sequence>MAFYITAAFLSIIGVVSLGYIDGSQCSNPFDKLFNDRDVKQLLGEVLGNSSWLYEMFSADSFTTAEADCKGNTSCRVELIFQNRNKMELCILLEKRECFSLNCTCAEYQNRGTNLNRGDSELKCNHKKKKVMSNACDKEGEQFNTTDETAKDDNKTNHVMVIESNKQNNIRNNTRGNGSNLRNKDKNKFKLLPMAIAFILGTIVGSAVSIIAINLCNSRTIRQIQNHQQTDLCEDMALHSKFSCETSEYSEIPEYSRNKLGAGFREYLEPLPKNNTVSKETIPLENLYEKDESSQYQEVSLDRGNANHNIYHHLQPNNATNQQVPIKKEESSVNPLYHTLALVYRENKVDINSDEHSRDAAPSLLNDNSPSNSDAKTGHIQKDEISTGMPYLMSENKEQLTGKEETNEGSDELKGNFNIDNTYFVLQKKE</sequence>
<dbReference type="Proteomes" id="UP000005408">
    <property type="component" value="Unassembled WGS sequence"/>
</dbReference>
<feature type="compositionally biased region" description="Basic and acidic residues" evidence="1">
    <location>
        <begin position="395"/>
        <end position="414"/>
    </location>
</feature>
<feature type="region of interest" description="Disordered" evidence="1">
    <location>
        <begin position="354"/>
        <end position="417"/>
    </location>
</feature>